<dbReference type="PROSITE" id="PS50011">
    <property type="entry name" value="PROTEIN_KINASE_DOM"/>
    <property type="match status" value="1"/>
</dbReference>
<evidence type="ECO:0000256" key="3">
    <source>
        <dbReference type="ARBA" id="ARBA00012513"/>
    </source>
</evidence>
<evidence type="ECO:0000256" key="20">
    <source>
        <dbReference type="PROSITE-ProRule" id="PRU10141"/>
    </source>
</evidence>
<dbReference type="PROSITE" id="PS00108">
    <property type="entry name" value="PROTEIN_KINASE_ST"/>
    <property type="match status" value="1"/>
</dbReference>
<dbReference type="InterPro" id="IPR032675">
    <property type="entry name" value="LRR_dom_sf"/>
</dbReference>
<dbReference type="PROSITE" id="PS00107">
    <property type="entry name" value="PROTEIN_KINASE_ATP"/>
    <property type="match status" value="1"/>
</dbReference>
<evidence type="ECO:0000256" key="1">
    <source>
        <dbReference type="ARBA" id="ARBA00004167"/>
    </source>
</evidence>
<dbReference type="PROSITE" id="PS51450">
    <property type="entry name" value="LRR"/>
    <property type="match status" value="1"/>
</dbReference>
<evidence type="ECO:0000256" key="10">
    <source>
        <dbReference type="ARBA" id="ARBA00022741"/>
    </source>
</evidence>
<evidence type="ECO:0000256" key="19">
    <source>
        <dbReference type="ARBA" id="ARBA00048679"/>
    </source>
</evidence>
<dbReference type="FunFam" id="3.30.200.20:FF:000226">
    <property type="entry name" value="receptor protein kinase TMK1"/>
    <property type="match status" value="1"/>
</dbReference>
<feature type="binding site" evidence="20">
    <location>
        <position position="608"/>
    </location>
    <ligand>
        <name>ATP</name>
        <dbReference type="ChEBI" id="CHEBI:30616"/>
    </ligand>
</feature>
<keyword evidence="26" id="KW-1185">Reference proteome</keyword>
<keyword evidence="10 20" id="KW-0547">Nucleotide-binding</keyword>
<dbReference type="GO" id="GO:0005524">
    <property type="term" value="F:ATP binding"/>
    <property type="evidence" value="ECO:0007669"/>
    <property type="project" value="UniProtKB-UniRule"/>
</dbReference>
<evidence type="ECO:0000256" key="6">
    <source>
        <dbReference type="ARBA" id="ARBA00022679"/>
    </source>
</evidence>
<keyword evidence="11" id="KW-0418">Kinase</keyword>
<evidence type="ECO:0000256" key="8">
    <source>
        <dbReference type="ARBA" id="ARBA00022729"/>
    </source>
</evidence>
<evidence type="ECO:0000256" key="12">
    <source>
        <dbReference type="ARBA" id="ARBA00022840"/>
    </source>
</evidence>
<dbReference type="GO" id="GO:0006952">
    <property type="term" value="P:defense response"/>
    <property type="evidence" value="ECO:0007669"/>
    <property type="project" value="UniProtKB-ARBA"/>
</dbReference>
<keyword evidence="16" id="KW-0675">Receptor</keyword>
<evidence type="ECO:0000256" key="9">
    <source>
        <dbReference type="ARBA" id="ARBA00022737"/>
    </source>
</evidence>
<reference evidence="25" key="1">
    <citation type="submission" date="2023-03" db="EMBL/GenBank/DDBJ databases">
        <title>Chromosome-scale reference genome and RAD-based genetic map of yellow starthistle (Centaurea solstitialis) reveal putative structural variation and QTLs associated with invader traits.</title>
        <authorList>
            <person name="Reatini B."/>
            <person name="Cang F.A."/>
            <person name="Jiang Q."/>
            <person name="Mckibben M.T.W."/>
            <person name="Barker M.S."/>
            <person name="Rieseberg L.H."/>
            <person name="Dlugosch K.M."/>
        </authorList>
    </citation>
    <scope>NUCLEOTIDE SEQUENCE</scope>
    <source>
        <strain evidence="25">CAN-66</strain>
        <tissue evidence="25">Leaf</tissue>
    </source>
</reference>
<dbReference type="EMBL" id="JARYMX010000007">
    <property type="protein sequence ID" value="KAJ9541763.1"/>
    <property type="molecule type" value="Genomic_DNA"/>
</dbReference>
<dbReference type="GO" id="GO:0004674">
    <property type="term" value="F:protein serine/threonine kinase activity"/>
    <property type="evidence" value="ECO:0007669"/>
    <property type="project" value="UniProtKB-KW"/>
</dbReference>
<dbReference type="Gene3D" id="3.80.10.10">
    <property type="entry name" value="Ribonuclease Inhibitor"/>
    <property type="match status" value="2"/>
</dbReference>
<keyword evidence="15" id="KW-1015">Disulfide bond</keyword>
<evidence type="ECO:0000259" key="24">
    <source>
        <dbReference type="PROSITE" id="PS50011"/>
    </source>
</evidence>
<dbReference type="GO" id="GO:0051707">
    <property type="term" value="P:response to other organism"/>
    <property type="evidence" value="ECO:0007669"/>
    <property type="project" value="UniProtKB-ARBA"/>
</dbReference>
<dbReference type="InterPro" id="IPR003591">
    <property type="entry name" value="Leu-rich_rpt_typical-subtyp"/>
</dbReference>
<keyword evidence="14 22" id="KW-0472">Membrane</keyword>
<comment type="catalytic activity">
    <reaction evidence="19">
        <text>L-seryl-[protein] + ATP = O-phospho-L-seryl-[protein] + ADP + H(+)</text>
        <dbReference type="Rhea" id="RHEA:17989"/>
        <dbReference type="Rhea" id="RHEA-COMP:9863"/>
        <dbReference type="Rhea" id="RHEA-COMP:11604"/>
        <dbReference type="ChEBI" id="CHEBI:15378"/>
        <dbReference type="ChEBI" id="CHEBI:29999"/>
        <dbReference type="ChEBI" id="CHEBI:30616"/>
        <dbReference type="ChEBI" id="CHEBI:83421"/>
        <dbReference type="ChEBI" id="CHEBI:456216"/>
        <dbReference type="EC" id="2.7.11.1"/>
    </reaction>
</comment>
<name>A0AA38T091_9ASTR</name>
<feature type="region of interest" description="Disordered" evidence="21">
    <location>
        <begin position="442"/>
        <end position="478"/>
    </location>
</feature>
<dbReference type="SUPFAM" id="SSF56112">
    <property type="entry name" value="Protein kinase-like (PK-like)"/>
    <property type="match status" value="1"/>
</dbReference>
<dbReference type="SMART" id="SM00220">
    <property type="entry name" value="S_TKc"/>
    <property type="match status" value="1"/>
</dbReference>
<proteinExistence type="inferred from homology"/>
<keyword evidence="8 23" id="KW-0732">Signal</keyword>
<evidence type="ECO:0000256" key="7">
    <source>
        <dbReference type="ARBA" id="ARBA00022692"/>
    </source>
</evidence>
<dbReference type="InterPro" id="IPR000719">
    <property type="entry name" value="Prot_kinase_dom"/>
</dbReference>
<evidence type="ECO:0000256" key="16">
    <source>
        <dbReference type="ARBA" id="ARBA00023170"/>
    </source>
</evidence>
<dbReference type="SMART" id="SM00369">
    <property type="entry name" value="LRR_TYP"/>
    <property type="match status" value="5"/>
</dbReference>
<dbReference type="InterPro" id="IPR052422">
    <property type="entry name" value="Auxin_Ser/Thr_Kinase"/>
</dbReference>
<keyword evidence="5" id="KW-0433">Leucine-rich repeat</keyword>
<keyword evidence="4" id="KW-0723">Serine/threonine-protein kinase</keyword>
<keyword evidence="7 22" id="KW-0812">Transmembrane</keyword>
<evidence type="ECO:0000256" key="18">
    <source>
        <dbReference type="ARBA" id="ARBA00047899"/>
    </source>
</evidence>
<dbReference type="Pfam" id="PF08263">
    <property type="entry name" value="LRRNT_2"/>
    <property type="match status" value="2"/>
</dbReference>
<dbReference type="FunFam" id="1.10.510.10:FF:000198">
    <property type="entry name" value="receptor protein kinase TMK1"/>
    <property type="match status" value="1"/>
</dbReference>
<keyword evidence="13 22" id="KW-1133">Transmembrane helix</keyword>
<keyword evidence="6" id="KW-0808">Transferase</keyword>
<feature type="transmembrane region" description="Helical" evidence="22">
    <location>
        <begin position="484"/>
        <end position="504"/>
    </location>
</feature>
<dbReference type="FunFam" id="3.80.10.10:FF:000129">
    <property type="entry name" value="Leucine-rich repeat receptor-like kinase"/>
    <property type="match status" value="1"/>
</dbReference>
<evidence type="ECO:0000256" key="5">
    <source>
        <dbReference type="ARBA" id="ARBA00022614"/>
    </source>
</evidence>
<dbReference type="InterPro" id="IPR011009">
    <property type="entry name" value="Kinase-like_dom_sf"/>
</dbReference>
<dbReference type="InterPro" id="IPR013210">
    <property type="entry name" value="LRR_N_plant-typ"/>
</dbReference>
<evidence type="ECO:0000256" key="17">
    <source>
        <dbReference type="ARBA" id="ARBA00023180"/>
    </source>
</evidence>
<evidence type="ECO:0000256" key="11">
    <source>
        <dbReference type="ARBA" id="ARBA00022777"/>
    </source>
</evidence>
<evidence type="ECO:0000256" key="15">
    <source>
        <dbReference type="ARBA" id="ARBA00023157"/>
    </source>
</evidence>
<feature type="chain" id="PRO_5041289552" description="non-specific serine/threonine protein kinase" evidence="23">
    <location>
        <begin position="29"/>
        <end position="964"/>
    </location>
</feature>
<organism evidence="25 26">
    <name type="scientific">Centaurea solstitialis</name>
    <name type="common">yellow star-thistle</name>
    <dbReference type="NCBI Taxonomy" id="347529"/>
    <lineage>
        <taxon>Eukaryota</taxon>
        <taxon>Viridiplantae</taxon>
        <taxon>Streptophyta</taxon>
        <taxon>Embryophyta</taxon>
        <taxon>Tracheophyta</taxon>
        <taxon>Spermatophyta</taxon>
        <taxon>Magnoliopsida</taxon>
        <taxon>eudicotyledons</taxon>
        <taxon>Gunneridae</taxon>
        <taxon>Pentapetalae</taxon>
        <taxon>asterids</taxon>
        <taxon>campanulids</taxon>
        <taxon>Asterales</taxon>
        <taxon>Asteraceae</taxon>
        <taxon>Carduoideae</taxon>
        <taxon>Cardueae</taxon>
        <taxon>Centaureinae</taxon>
        <taxon>Centaurea</taxon>
    </lineage>
</organism>
<comment type="subcellular location">
    <subcellularLocation>
        <location evidence="1">Membrane</location>
        <topology evidence="1">Single-pass membrane protein</topology>
    </subcellularLocation>
</comment>
<feature type="domain" description="Protein kinase" evidence="24">
    <location>
        <begin position="580"/>
        <end position="861"/>
    </location>
</feature>
<dbReference type="Pfam" id="PF12799">
    <property type="entry name" value="LRR_4"/>
    <property type="match status" value="1"/>
</dbReference>
<accession>A0AA38T091</accession>
<dbReference type="SUPFAM" id="SSF52058">
    <property type="entry name" value="L domain-like"/>
    <property type="match status" value="2"/>
</dbReference>
<protein>
    <recommendedName>
        <fullName evidence="3">non-specific serine/threonine protein kinase</fullName>
        <ecNumber evidence="3">2.7.11.1</ecNumber>
    </recommendedName>
</protein>
<dbReference type="PANTHER" id="PTHR47986">
    <property type="entry name" value="OSJNBA0070M12.3 PROTEIN"/>
    <property type="match status" value="1"/>
</dbReference>
<evidence type="ECO:0000256" key="4">
    <source>
        <dbReference type="ARBA" id="ARBA00022527"/>
    </source>
</evidence>
<dbReference type="InterPro" id="IPR001611">
    <property type="entry name" value="Leu-rich_rpt"/>
</dbReference>
<dbReference type="AlphaFoldDB" id="A0AA38T091"/>
<gene>
    <name evidence="25" type="ORF">OSB04_028269</name>
</gene>
<dbReference type="InterPro" id="IPR001245">
    <property type="entry name" value="Ser-Thr/Tyr_kinase_cat_dom"/>
</dbReference>
<comment type="catalytic activity">
    <reaction evidence="18">
        <text>L-threonyl-[protein] + ATP = O-phospho-L-threonyl-[protein] + ADP + H(+)</text>
        <dbReference type="Rhea" id="RHEA:46608"/>
        <dbReference type="Rhea" id="RHEA-COMP:11060"/>
        <dbReference type="Rhea" id="RHEA-COMP:11605"/>
        <dbReference type="ChEBI" id="CHEBI:15378"/>
        <dbReference type="ChEBI" id="CHEBI:30013"/>
        <dbReference type="ChEBI" id="CHEBI:30616"/>
        <dbReference type="ChEBI" id="CHEBI:61977"/>
        <dbReference type="ChEBI" id="CHEBI:456216"/>
        <dbReference type="EC" id="2.7.11.1"/>
    </reaction>
</comment>
<dbReference type="FunFam" id="3.80.10.10:FF:000190">
    <property type="entry name" value="Receptor-like kinase TMK4"/>
    <property type="match status" value="1"/>
</dbReference>
<dbReference type="InterPro" id="IPR025875">
    <property type="entry name" value="Leu-rich_rpt_4"/>
</dbReference>
<dbReference type="Gene3D" id="3.30.200.20">
    <property type="entry name" value="Phosphorylase Kinase, domain 1"/>
    <property type="match status" value="1"/>
</dbReference>
<dbReference type="EC" id="2.7.11.1" evidence="3"/>
<dbReference type="Pfam" id="PF07714">
    <property type="entry name" value="PK_Tyr_Ser-Thr"/>
    <property type="match status" value="1"/>
</dbReference>
<keyword evidence="9" id="KW-0677">Repeat</keyword>
<keyword evidence="17" id="KW-0325">Glycoprotein</keyword>
<dbReference type="PANTHER" id="PTHR47986:SF10">
    <property type="entry name" value="RECEPTOR-LIKE KINASE TMK4"/>
    <property type="match status" value="1"/>
</dbReference>
<evidence type="ECO:0000256" key="21">
    <source>
        <dbReference type="SAM" id="MobiDB-lite"/>
    </source>
</evidence>
<dbReference type="Gene3D" id="1.10.510.10">
    <property type="entry name" value="Transferase(Phosphotransferase) domain 1"/>
    <property type="match status" value="1"/>
</dbReference>
<evidence type="ECO:0000256" key="14">
    <source>
        <dbReference type="ARBA" id="ARBA00023136"/>
    </source>
</evidence>
<comment type="caution">
    <text evidence="25">The sequence shown here is derived from an EMBL/GenBank/DDBJ whole genome shotgun (WGS) entry which is preliminary data.</text>
</comment>
<feature type="signal peptide" evidence="23">
    <location>
        <begin position="1"/>
        <end position="28"/>
    </location>
</feature>
<sequence>MAHGDANHHHHHHLFISTLFLLLSFSGADDTTVMSDLRTSLSPSPSTWKTDDFCTWDGIKCDNNQVTAINLATRSLTGKLPPTLNHLSQLKTLSLQRNSLSGDLPTLANLTLLEQVFLDSNNFTSIPPDFFLGLTNLQTFTISDNSDLAPWTLPNDLTGSTNLVTFQASNANIMGSIPDVFDSFPSLQSLRLSYNNLTGSLPKTFSGSQIQNLWLNNQKLGLSGTLDVLSSMTQLAQVWLQANAFTGPIPDLSKCQDLFDLQLRDNQFTGMVPPSLFSLPKLANITLRNNKLQGPMPVFQQNGIESDVSSNSFCLPKPGACDPQVTALLQVAGAIGFPMALAESWQGNDACQDWSFVSCDSSEKNVTTVNFANRKFSGTISPAFANLTSLRSLSLNENNLVGSIPKILTSLPNLQIFDVSNNNLSGPIPEFKNVRFSHDGNPLLGQDVPTGPNGPPGSDPGSPGSGGSGSPPGKSKGSPVSGGMIAGIVIGVLVFLGIVLFVFYKCCAKKRHEKFGRVENPEIGKELMKASVVGSSSNGYGGGFSELQSQSSGDHSEMHVFEGGNVVISIQVLRQVTDNFSPNNVLGRGGFGVVYKGELHDGTKIAVKRMESGVMGTKGLNEFQAEIAVLTKVRHRHLVALLGYCINGNERLLVYEYMPQGTLSQHLFEWSDHKTPSLSWKQRVSIALDVARGVEYLHSLAQQSFIHRDLKPSNILLGDDMRAKVADFGLVKNAPDGKYSVETRLAGTFGYLAPEYAATGRVTTKVDVYAFGVVLMELITGRKALDETMPDERCHLVTWFRRVLISKENMLKAIDQTLETEDEETLDSISKVAELAGHCTAREPFQRPDMGHAVNVLGPLVEQWKPSRPEEEDGYGIDLHMSLPQALQRWQADEGTSRTFDMSFNQTQSSIPSKPSGFADSSNLSHTSSVTVDAIREVDAIHGRVEIIKEGDPVKAVFIDRMSG</sequence>
<dbReference type="Pfam" id="PF00560">
    <property type="entry name" value="LRR_1"/>
    <property type="match status" value="1"/>
</dbReference>
<dbReference type="InterPro" id="IPR017441">
    <property type="entry name" value="Protein_kinase_ATP_BS"/>
</dbReference>
<evidence type="ECO:0000313" key="26">
    <source>
        <dbReference type="Proteomes" id="UP001172457"/>
    </source>
</evidence>
<dbReference type="Proteomes" id="UP001172457">
    <property type="component" value="Chromosome 7"/>
</dbReference>
<evidence type="ECO:0000256" key="23">
    <source>
        <dbReference type="SAM" id="SignalP"/>
    </source>
</evidence>
<evidence type="ECO:0000313" key="25">
    <source>
        <dbReference type="EMBL" id="KAJ9541763.1"/>
    </source>
</evidence>
<dbReference type="GO" id="GO:0016020">
    <property type="term" value="C:membrane"/>
    <property type="evidence" value="ECO:0007669"/>
    <property type="project" value="UniProtKB-SubCell"/>
</dbReference>
<keyword evidence="12 20" id="KW-0067">ATP-binding</keyword>
<dbReference type="InterPro" id="IPR008271">
    <property type="entry name" value="Ser/Thr_kinase_AS"/>
</dbReference>
<comment type="similarity">
    <text evidence="2">Belongs to the protein kinase superfamily. Ser/Thr protein kinase family.</text>
</comment>
<evidence type="ECO:0000256" key="13">
    <source>
        <dbReference type="ARBA" id="ARBA00022989"/>
    </source>
</evidence>
<dbReference type="CDD" id="cd14066">
    <property type="entry name" value="STKc_IRAK"/>
    <property type="match status" value="1"/>
</dbReference>
<evidence type="ECO:0000256" key="2">
    <source>
        <dbReference type="ARBA" id="ARBA00008684"/>
    </source>
</evidence>
<evidence type="ECO:0000256" key="22">
    <source>
        <dbReference type="SAM" id="Phobius"/>
    </source>
</evidence>